<accession>A0A2T3AX04</accession>
<dbReference type="GeneID" id="36574990"/>
<dbReference type="Proteomes" id="UP000241818">
    <property type="component" value="Unassembled WGS sequence"/>
</dbReference>
<dbReference type="EMBL" id="KZ679014">
    <property type="protein sequence ID" value="PSS13205.1"/>
    <property type="molecule type" value="Genomic_DNA"/>
</dbReference>
<dbReference type="InterPro" id="IPR044852">
    <property type="entry name" value="WBP2-like"/>
</dbReference>
<dbReference type="OrthoDB" id="1259151at2759"/>
<dbReference type="GO" id="GO:0005634">
    <property type="term" value="C:nucleus"/>
    <property type="evidence" value="ECO:0007669"/>
    <property type="project" value="TreeGrafter"/>
</dbReference>
<evidence type="ECO:0000313" key="2">
    <source>
        <dbReference type="EMBL" id="PSS13205.1"/>
    </source>
</evidence>
<dbReference type="CDD" id="cd13214">
    <property type="entry name" value="PH-GRAM_WBP2"/>
    <property type="match status" value="1"/>
</dbReference>
<proteinExistence type="predicted"/>
<gene>
    <name evidence="2" type="ORF">M430DRAFT_36317</name>
</gene>
<evidence type="ECO:0000313" key="3">
    <source>
        <dbReference type="Proteomes" id="UP000241818"/>
    </source>
</evidence>
<evidence type="ECO:0008006" key="4">
    <source>
        <dbReference type="Google" id="ProtNLM"/>
    </source>
</evidence>
<dbReference type="GO" id="GO:0031490">
    <property type="term" value="F:chromatin DNA binding"/>
    <property type="evidence" value="ECO:0007669"/>
    <property type="project" value="TreeGrafter"/>
</dbReference>
<protein>
    <recommendedName>
        <fullName evidence="4">GRAM domain-containing protein</fullName>
    </recommendedName>
</protein>
<dbReference type="AlphaFoldDB" id="A0A2T3AX04"/>
<dbReference type="RefSeq" id="XP_024719196.1">
    <property type="nucleotide sequence ID" value="XM_024866909.1"/>
</dbReference>
<dbReference type="SUPFAM" id="SSF50729">
    <property type="entry name" value="PH domain-like"/>
    <property type="match status" value="1"/>
</dbReference>
<dbReference type="GO" id="GO:0003713">
    <property type="term" value="F:transcription coactivator activity"/>
    <property type="evidence" value="ECO:0007669"/>
    <property type="project" value="InterPro"/>
</dbReference>
<organism evidence="2 3">
    <name type="scientific">Amorphotheca resinae ATCC 22711</name>
    <dbReference type="NCBI Taxonomy" id="857342"/>
    <lineage>
        <taxon>Eukaryota</taxon>
        <taxon>Fungi</taxon>
        <taxon>Dikarya</taxon>
        <taxon>Ascomycota</taxon>
        <taxon>Pezizomycotina</taxon>
        <taxon>Leotiomycetes</taxon>
        <taxon>Helotiales</taxon>
        <taxon>Amorphothecaceae</taxon>
        <taxon>Amorphotheca</taxon>
    </lineage>
</organism>
<dbReference type="STRING" id="857342.A0A2T3AX04"/>
<sequence length="275" mass="30117">MYQFHQELHSFSLQCQERRLKAAKSWVMTSPGDGGFIKLPNERILYTSPPRTSLQISTPNTFPGTQPFSANSDAGVVSITNQRLVYLPTNPTPELQSFSCPILNTQDAYVRAPFFGANYWTALCKPVAGGGIPTAHAAVELRLTFREGGAFDFHNIFEQVKERLYHAYTLARETGQSGTSVDLANVHLEQLPAYEPAQEVGRQDSEPVILSPRPVRPTEIDSGAPGVRGLDESSHSAMSVPGPDEPPPGYEEAQAQAVSIDLDQRLRNGAHTQAQ</sequence>
<feature type="region of interest" description="Disordered" evidence="1">
    <location>
        <begin position="196"/>
        <end position="275"/>
    </location>
</feature>
<reference evidence="2 3" key="1">
    <citation type="journal article" date="2018" name="New Phytol.">
        <title>Comparative genomics and transcriptomics depict ericoid mycorrhizal fungi as versatile saprotrophs and plant mutualists.</title>
        <authorList>
            <person name="Martino E."/>
            <person name="Morin E."/>
            <person name="Grelet G.A."/>
            <person name="Kuo A."/>
            <person name="Kohler A."/>
            <person name="Daghino S."/>
            <person name="Barry K.W."/>
            <person name="Cichocki N."/>
            <person name="Clum A."/>
            <person name="Dockter R.B."/>
            <person name="Hainaut M."/>
            <person name="Kuo R.C."/>
            <person name="LaButti K."/>
            <person name="Lindahl B.D."/>
            <person name="Lindquist E.A."/>
            <person name="Lipzen A."/>
            <person name="Khouja H.R."/>
            <person name="Magnuson J."/>
            <person name="Murat C."/>
            <person name="Ohm R.A."/>
            <person name="Singer S.W."/>
            <person name="Spatafora J.W."/>
            <person name="Wang M."/>
            <person name="Veneault-Fourrey C."/>
            <person name="Henrissat B."/>
            <person name="Grigoriev I.V."/>
            <person name="Martin F.M."/>
            <person name="Perotto S."/>
        </authorList>
    </citation>
    <scope>NUCLEOTIDE SEQUENCE [LARGE SCALE GENOMIC DNA]</scope>
    <source>
        <strain evidence="2 3">ATCC 22711</strain>
    </source>
</reference>
<keyword evidence="3" id="KW-1185">Reference proteome</keyword>
<dbReference type="PANTHER" id="PTHR31606:SF1">
    <property type="entry name" value="WW DOMAIN BINDING PROTEIN 2, ISOFORM E"/>
    <property type="match status" value="1"/>
</dbReference>
<evidence type="ECO:0000256" key="1">
    <source>
        <dbReference type="SAM" id="MobiDB-lite"/>
    </source>
</evidence>
<name>A0A2T3AX04_AMORE</name>
<dbReference type="PANTHER" id="PTHR31606">
    <property type="entry name" value="WW DOMAIN BINDING PROTEIN 2, ISOFORM E"/>
    <property type="match status" value="1"/>
</dbReference>
<dbReference type="InParanoid" id="A0A2T3AX04"/>